<organism evidence="1 2">
    <name type="scientific">Priapulus caudatus</name>
    <name type="common">Priapulid worm</name>
    <dbReference type="NCBI Taxonomy" id="37621"/>
    <lineage>
        <taxon>Eukaryota</taxon>
        <taxon>Metazoa</taxon>
        <taxon>Ecdysozoa</taxon>
        <taxon>Scalidophora</taxon>
        <taxon>Priapulida</taxon>
        <taxon>Priapulimorpha</taxon>
        <taxon>Priapulimorphida</taxon>
        <taxon>Priapulidae</taxon>
        <taxon>Priapulus</taxon>
    </lineage>
</organism>
<dbReference type="Proteomes" id="UP000695022">
    <property type="component" value="Unplaced"/>
</dbReference>
<evidence type="ECO:0000313" key="1">
    <source>
        <dbReference type="Proteomes" id="UP000695022"/>
    </source>
</evidence>
<protein>
    <submittedName>
        <fullName evidence="2">Uncharacterized protein LOC106806230</fullName>
    </submittedName>
</protein>
<sequence>MPPNCRCTGFDIPGNLLREEIPQMVTITFESAVRTMEFFHLYRQVFKRLTRGRRREARRNPNSCPVVGTFFVSHQFTDYAVVQNLYADGHEMAALSISHRWPTTFWQTASAQQWAQEIADQRLIFEELGKVPSDKIVGMRAPYLQVGRREISSICFQQHASSGQQQ</sequence>
<dbReference type="RefSeq" id="XP_014663588.1">
    <property type="nucleotide sequence ID" value="XM_014808102.1"/>
</dbReference>
<evidence type="ECO:0000313" key="2">
    <source>
        <dbReference type="RefSeq" id="XP_014663588.1"/>
    </source>
</evidence>
<dbReference type="SUPFAM" id="SSF88713">
    <property type="entry name" value="Glycoside hydrolase/deacetylase"/>
    <property type="match status" value="1"/>
</dbReference>
<name>A0ABM1DUG7_PRICU</name>
<dbReference type="InterPro" id="IPR052740">
    <property type="entry name" value="CE4"/>
</dbReference>
<dbReference type="InterPro" id="IPR011330">
    <property type="entry name" value="Glyco_hydro/deAcase_b/a-brl"/>
</dbReference>
<dbReference type="Gene3D" id="3.20.20.370">
    <property type="entry name" value="Glycoside hydrolase/deacetylase"/>
    <property type="match status" value="1"/>
</dbReference>
<accession>A0ABM1DUG7</accession>
<proteinExistence type="predicted"/>
<keyword evidence="1" id="KW-1185">Reference proteome</keyword>
<dbReference type="PANTHER" id="PTHR45985:SF8">
    <property type="entry name" value="CHITIN DEACETYLASE-LIKE 9, ISOFORM A"/>
    <property type="match status" value="1"/>
</dbReference>
<dbReference type="GeneID" id="106806230"/>
<reference evidence="2" key="1">
    <citation type="submission" date="2025-08" db="UniProtKB">
        <authorList>
            <consortium name="RefSeq"/>
        </authorList>
    </citation>
    <scope>IDENTIFICATION</scope>
</reference>
<gene>
    <name evidence="2" type="primary">LOC106806230</name>
</gene>
<dbReference type="PANTHER" id="PTHR45985">
    <property type="match status" value="1"/>
</dbReference>